<evidence type="ECO:0000259" key="3">
    <source>
        <dbReference type="PROSITE" id="PS50853"/>
    </source>
</evidence>
<organism evidence="4 5">
    <name type="scientific">Chiloscyllium punctatum</name>
    <name type="common">Brownbanded bambooshark</name>
    <name type="synonym">Hemiscyllium punctatum</name>
    <dbReference type="NCBI Taxonomy" id="137246"/>
    <lineage>
        <taxon>Eukaryota</taxon>
        <taxon>Metazoa</taxon>
        <taxon>Chordata</taxon>
        <taxon>Craniata</taxon>
        <taxon>Vertebrata</taxon>
        <taxon>Chondrichthyes</taxon>
        <taxon>Elasmobranchii</taxon>
        <taxon>Galeomorphii</taxon>
        <taxon>Galeoidea</taxon>
        <taxon>Orectolobiformes</taxon>
        <taxon>Hemiscylliidae</taxon>
        <taxon>Chiloscyllium</taxon>
    </lineage>
</organism>
<proteinExistence type="predicted"/>
<keyword evidence="5" id="KW-1185">Reference proteome</keyword>
<dbReference type="InterPro" id="IPR003961">
    <property type="entry name" value="FN3_dom"/>
</dbReference>
<feature type="region of interest" description="Disordered" evidence="1">
    <location>
        <begin position="445"/>
        <end position="466"/>
    </location>
</feature>
<dbReference type="Proteomes" id="UP000287033">
    <property type="component" value="Unassembled WGS sequence"/>
</dbReference>
<protein>
    <recommendedName>
        <fullName evidence="3">Fibronectin type-III domain-containing protein</fullName>
    </recommendedName>
</protein>
<reference evidence="4 5" key="1">
    <citation type="journal article" date="2018" name="Nat. Ecol. Evol.">
        <title>Shark genomes provide insights into elasmobranch evolution and the origin of vertebrates.</title>
        <authorList>
            <person name="Hara Y"/>
            <person name="Yamaguchi K"/>
            <person name="Onimaru K"/>
            <person name="Kadota M"/>
            <person name="Koyanagi M"/>
            <person name="Keeley SD"/>
            <person name="Tatsumi K"/>
            <person name="Tanaka K"/>
            <person name="Motone F"/>
            <person name="Kageyama Y"/>
            <person name="Nozu R"/>
            <person name="Adachi N"/>
            <person name="Nishimura O"/>
            <person name="Nakagawa R"/>
            <person name="Tanegashima C"/>
            <person name="Kiyatake I"/>
            <person name="Matsumoto R"/>
            <person name="Murakumo K"/>
            <person name="Nishida K"/>
            <person name="Terakita A"/>
            <person name="Kuratani S"/>
            <person name="Sato K"/>
            <person name="Hyodo S Kuraku.S."/>
        </authorList>
    </citation>
    <scope>NUCLEOTIDE SEQUENCE [LARGE SCALE GENOMIC DNA]</scope>
</reference>
<dbReference type="EMBL" id="BEZZ01000345">
    <property type="protein sequence ID" value="GCC31144.1"/>
    <property type="molecule type" value="Genomic_DNA"/>
</dbReference>
<dbReference type="AlphaFoldDB" id="A0A401SL79"/>
<dbReference type="OMA" id="GDHISFI"/>
<feature type="domain" description="Fibronectin type-III" evidence="3">
    <location>
        <begin position="85"/>
        <end position="180"/>
    </location>
</feature>
<feature type="transmembrane region" description="Helical" evidence="2">
    <location>
        <begin position="295"/>
        <end position="321"/>
    </location>
</feature>
<evidence type="ECO:0000313" key="5">
    <source>
        <dbReference type="Proteomes" id="UP000287033"/>
    </source>
</evidence>
<dbReference type="GO" id="GO:0005886">
    <property type="term" value="C:plasma membrane"/>
    <property type="evidence" value="ECO:0007669"/>
    <property type="project" value="TreeGrafter"/>
</dbReference>
<dbReference type="InterPro" id="IPR036116">
    <property type="entry name" value="FN3_sf"/>
</dbReference>
<dbReference type="PROSITE" id="PS50853">
    <property type="entry name" value="FN3"/>
    <property type="match status" value="1"/>
</dbReference>
<comment type="caution">
    <text evidence="4">The sequence shown here is derived from an EMBL/GenBank/DDBJ whole genome shotgun (WGS) entry which is preliminary data.</text>
</comment>
<dbReference type="Pfam" id="PF01108">
    <property type="entry name" value="Tissue_fac"/>
    <property type="match status" value="1"/>
</dbReference>
<dbReference type="Gene3D" id="2.60.40.10">
    <property type="entry name" value="Immunoglobulins"/>
    <property type="match status" value="2"/>
</dbReference>
<accession>A0A401SL79</accession>
<keyword evidence="2" id="KW-0812">Transmembrane</keyword>
<dbReference type="PANTHER" id="PTHR20859:SF84">
    <property type="entry name" value="INTERFERON ALPHA_BETA RECEPTOR 2"/>
    <property type="match status" value="1"/>
</dbReference>
<dbReference type="PANTHER" id="PTHR20859">
    <property type="entry name" value="INTERFERON/INTERLEUKIN RECEPTOR"/>
    <property type="match status" value="1"/>
</dbReference>
<dbReference type="STRING" id="137246.A0A401SL79"/>
<evidence type="ECO:0000256" key="2">
    <source>
        <dbReference type="SAM" id="Phobius"/>
    </source>
</evidence>
<evidence type="ECO:0000313" key="4">
    <source>
        <dbReference type="EMBL" id="GCC31144.1"/>
    </source>
</evidence>
<dbReference type="SUPFAM" id="SSF49265">
    <property type="entry name" value="Fibronectin type III"/>
    <property type="match status" value="2"/>
</dbReference>
<gene>
    <name evidence="4" type="ORF">chiPu_0009600</name>
</gene>
<keyword evidence="2" id="KW-0472">Membrane</keyword>
<dbReference type="InterPro" id="IPR050650">
    <property type="entry name" value="Type-II_Cytokine-TF_Rcpt"/>
</dbReference>
<name>A0A401SL79_CHIPU</name>
<dbReference type="OrthoDB" id="10031784at2759"/>
<dbReference type="GO" id="GO:0004896">
    <property type="term" value="F:cytokine receptor activity"/>
    <property type="evidence" value="ECO:0007669"/>
    <property type="project" value="TreeGrafter"/>
</dbReference>
<dbReference type="Pfam" id="PF09294">
    <property type="entry name" value="Interfer-bind"/>
    <property type="match status" value="1"/>
</dbReference>
<dbReference type="InterPro" id="IPR013783">
    <property type="entry name" value="Ig-like_fold"/>
</dbReference>
<sequence length="619" mass="69464">MDKDDTKALKLQGGGWRRHRLGEEGDRPVMDKSTLKDTLCCPAEMLQNVNETLLATWVDASMAKSAVWTVMFLHLLLHVLGQLPAPQNVKLTSVNFKHIVTWKPGTGSPPGTRYTVESCMLRNADRFIPVKHCINISTLSCDVSWTFTSFSDLYWVRVRSTTSTDQSNWVESKELCPLRDTILGPPIINVTSNNQIIEVSLDMPLTPQKDNKKLKTVKNIDNSLKYIIILLSKDGSEYVSETVWPDDSGKGYFKFNNLKPKFTYCVTTRFDSISNPNTKNSRKICTTTSPQNTNIMWIAPMVAALLLIAGAVIITLVIWLLKQFTCLCLAKSQLPKSLAIISEELHVNLQCKESNENPEGDHISFLLNDETSNDYQLKFQSTDPAQNLQLTTTNCSTDMGENASYQSNSFNSGSYECNCLPFSNNEPDACTYRTVGDLPNYLTSSFEDRNSTSITQQNSPESPMLHNVQSWSSLRDDKEARSSNALENDPIGKTLQYNFSSFQETQVEPMSIELWKSADVPLSTVKLCFNDDSDKDDSDVDAYGDGISNLLKTKDLCSQCTCDLTTADDQTRNSNLEDQEQFTKFTQFINDNEFQGLGKKPTFHTSPSDCMQLSGYEPH</sequence>
<keyword evidence="2" id="KW-1133">Transmembrane helix</keyword>
<dbReference type="InterPro" id="IPR015373">
    <property type="entry name" value="Interferon/interleukin_rcp_dom"/>
</dbReference>
<evidence type="ECO:0000256" key="1">
    <source>
        <dbReference type="SAM" id="MobiDB-lite"/>
    </source>
</evidence>